<name>A0A0R1UYL4_9LACO</name>
<dbReference type="Pfam" id="PF07927">
    <property type="entry name" value="HicA_toxin"/>
    <property type="match status" value="1"/>
</dbReference>
<dbReference type="PATRIC" id="fig|1423753.3.peg.49"/>
<dbReference type="STRING" id="1423753.FD28_GL000044"/>
<keyword evidence="6" id="KW-0694">RNA-binding</keyword>
<keyword evidence="2" id="KW-1277">Toxin-antitoxin system</keyword>
<dbReference type="SUPFAM" id="SSF54786">
    <property type="entry name" value="YcfA/nrd intein domain"/>
    <property type="match status" value="1"/>
</dbReference>
<dbReference type="GO" id="GO:0003729">
    <property type="term" value="F:mRNA binding"/>
    <property type="evidence" value="ECO:0007669"/>
    <property type="project" value="InterPro"/>
</dbReference>
<proteinExistence type="inferred from homology"/>
<evidence type="ECO:0000256" key="4">
    <source>
        <dbReference type="ARBA" id="ARBA00022759"/>
    </source>
</evidence>
<dbReference type="Proteomes" id="UP000051580">
    <property type="component" value="Unassembled WGS sequence"/>
</dbReference>
<keyword evidence="7" id="KW-0346">Stress response</keyword>
<reference evidence="8 9" key="1">
    <citation type="journal article" date="2015" name="Genome Announc.">
        <title>Expanding the biotechnology potential of lactobacilli through comparative genomics of 213 strains and associated genera.</title>
        <authorList>
            <person name="Sun Z."/>
            <person name="Harris H.M."/>
            <person name="McCann A."/>
            <person name="Guo C."/>
            <person name="Argimon S."/>
            <person name="Zhang W."/>
            <person name="Yang X."/>
            <person name="Jeffery I.B."/>
            <person name="Cooney J.C."/>
            <person name="Kagawa T.F."/>
            <person name="Liu W."/>
            <person name="Song Y."/>
            <person name="Salvetti E."/>
            <person name="Wrobel A."/>
            <person name="Rasinkangas P."/>
            <person name="Parkhill J."/>
            <person name="Rea M.C."/>
            <person name="O'Sullivan O."/>
            <person name="Ritari J."/>
            <person name="Douillard F.P."/>
            <person name="Paul Ross R."/>
            <person name="Yang R."/>
            <person name="Briner A.E."/>
            <person name="Felis G.E."/>
            <person name="de Vos W.M."/>
            <person name="Barrangou R."/>
            <person name="Klaenhammer T.R."/>
            <person name="Caufield P.W."/>
            <person name="Cui Y."/>
            <person name="Zhang H."/>
            <person name="O'Toole P.W."/>
        </authorList>
    </citation>
    <scope>NUCLEOTIDE SEQUENCE [LARGE SCALE GENOMIC DNA]</scope>
    <source>
        <strain evidence="8 9">DSM 16381</strain>
    </source>
</reference>
<evidence type="ECO:0008006" key="10">
    <source>
        <dbReference type="Google" id="ProtNLM"/>
    </source>
</evidence>
<dbReference type="RefSeq" id="WP_057731404.1">
    <property type="nucleotide sequence ID" value="NZ_AZFS01000006.1"/>
</dbReference>
<comment type="caution">
    <text evidence="8">The sequence shown here is derived from an EMBL/GenBank/DDBJ whole genome shotgun (WGS) entry which is preliminary data.</text>
</comment>
<gene>
    <name evidence="8" type="ORF">FD28_GL000044</name>
</gene>
<evidence type="ECO:0000256" key="3">
    <source>
        <dbReference type="ARBA" id="ARBA00022722"/>
    </source>
</evidence>
<evidence type="ECO:0000256" key="7">
    <source>
        <dbReference type="ARBA" id="ARBA00023016"/>
    </source>
</evidence>
<protein>
    <recommendedName>
        <fullName evidence="10">Toxin HicA</fullName>
    </recommendedName>
</protein>
<accession>A0A0R1UYL4</accession>
<evidence type="ECO:0000256" key="2">
    <source>
        <dbReference type="ARBA" id="ARBA00022649"/>
    </source>
</evidence>
<evidence type="ECO:0000256" key="1">
    <source>
        <dbReference type="ARBA" id="ARBA00006620"/>
    </source>
</evidence>
<evidence type="ECO:0000256" key="5">
    <source>
        <dbReference type="ARBA" id="ARBA00022801"/>
    </source>
</evidence>
<dbReference type="Gene3D" id="3.30.920.30">
    <property type="entry name" value="Hypothetical protein"/>
    <property type="match status" value="1"/>
</dbReference>
<keyword evidence="3" id="KW-0540">Nuclease</keyword>
<dbReference type="GO" id="GO:0016787">
    <property type="term" value="F:hydrolase activity"/>
    <property type="evidence" value="ECO:0007669"/>
    <property type="project" value="UniProtKB-KW"/>
</dbReference>
<keyword evidence="5" id="KW-0378">Hydrolase</keyword>
<dbReference type="EMBL" id="AZFS01000006">
    <property type="protein sequence ID" value="KRL98246.1"/>
    <property type="molecule type" value="Genomic_DNA"/>
</dbReference>
<evidence type="ECO:0000256" key="6">
    <source>
        <dbReference type="ARBA" id="ARBA00022884"/>
    </source>
</evidence>
<evidence type="ECO:0000313" key="9">
    <source>
        <dbReference type="Proteomes" id="UP000051580"/>
    </source>
</evidence>
<dbReference type="GO" id="GO:0004519">
    <property type="term" value="F:endonuclease activity"/>
    <property type="evidence" value="ECO:0007669"/>
    <property type="project" value="UniProtKB-KW"/>
</dbReference>
<dbReference type="InterPro" id="IPR012933">
    <property type="entry name" value="HicA_mRNA_interferase"/>
</dbReference>
<keyword evidence="4" id="KW-0255">Endonuclease</keyword>
<evidence type="ECO:0000313" key="8">
    <source>
        <dbReference type="EMBL" id="KRL98246.1"/>
    </source>
</evidence>
<dbReference type="AlphaFoldDB" id="A0A0R1UYL4"/>
<comment type="similarity">
    <text evidence="1">Belongs to the HicA mRNA interferase family.</text>
</comment>
<sequence length="65" mass="7330">MPMTPKELLKLLKQNGFIVKPNQHNGTSHLKMWNPKTNVTIPVPIHPHELKKGTEQGILKQAGLK</sequence>
<dbReference type="InterPro" id="IPR038570">
    <property type="entry name" value="HicA_sf"/>
</dbReference>
<organism evidence="8 9">
    <name type="scientific">Levilactobacillus hammesii DSM 16381</name>
    <dbReference type="NCBI Taxonomy" id="1423753"/>
    <lineage>
        <taxon>Bacteria</taxon>
        <taxon>Bacillati</taxon>
        <taxon>Bacillota</taxon>
        <taxon>Bacilli</taxon>
        <taxon>Lactobacillales</taxon>
        <taxon>Lactobacillaceae</taxon>
        <taxon>Levilactobacillus</taxon>
    </lineage>
</organism>
<dbReference type="OrthoDB" id="286048at2"/>
<keyword evidence="9" id="KW-1185">Reference proteome</keyword>